<organism evidence="3 4">
    <name type="scientific">Sphingomonas lenta</name>
    <dbReference type="NCBI Taxonomy" id="1141887"/>
    <lineage>
        <taxon>Bacteria</taxon>
        <taxon>Pseudomonadati</taxon>
        <taxon>Pseudomonadota</taxon>
        <taxon>Alphaproteobacteria</taxon>
        <taxon>Sphingomonadales</taxon>
        <taxon>Sphingomonadaceae</taxon>
        <taxon>Sphingomonas</taxon>
    </lineage>
</organism>
<dbReference type="EMBL" id="NSLI01000003">
    <property type="protein sequence ID" value="PAX07870.1"/>
    <property type="molecule type" value="Genomic_DNA"/>
</dbReference>
<protein>
    <submittedName>
        <fullName evidence="3">Hemerythrin</fullName>
    </submittedName>
</protein>
<dbReference type="Gene3D" id="1.20.120.520">
    <property type="entry name" value="nmb1532 protein domain like"/>
    <property type="match status" value="1"/>
</dbReference>
<evidence type="ECO:0000313" key="3">
    <source>
        <dbReference type="EMBL" id="PAX07870.1"/>
    </source>
</evidence>
<reference evidence="4" key="1">
    <citation type="submission" date="2017-09" db="EMBL/GenBank/DDBJ databases">
        <authorList>
            <person name="Feng G."/>
            <person name="Zhu H."/>
        </authorList>
    </citation>
    <scope>NUCLEOTIDE SEQUENCE [LARGE SCALE GENOMIC DNA]</scope>
    <source>
        <strain evidence="4">1PNM-20</strain>
    </source>
</reference>
<keyword evidence="1" id="KW-0812">Transmembrane</keyword>
<evidence type="ECO:0000256" key="1">
    <source>
        <dbReference type="SAM" id="Phobius"/>
    </source>
</evidence>
<dbReference type="Pfam" id="PF01814">
    <property type="entry name" value="Hemerythrin"/>
    <property type="match status" value="1"/>
</dbReference>
<dbReference type="PANTHER" id="PTHR35585:SF1">
    <property type="entry name" value="HHE DOMAIN PROTEIN (AFU_ORTHOLOGUE AFUA_4G00730)"/>
    <property type="match status" value="1"/>
</dbReference>
<dbReference type="RefSeq" id="WP_095998113.1">
    <property type="nucleotide sequence ID" value="NZ_NSLI01000003.1"/>
</dbReference>
<dbReference type="OrthoDB" id="7210157at2"/>
<feature type="transmembrane region" description="Helical" evidence="1">
    <location>
        <begin position="17"/>
        <end position="37"/>
    </location>
</feature>
<sequence>MATEARRTGDGDGSNTGYTLAIGAAAGLAVGLLANLARKAAVQAPTVASGSWDQALANEHKAALAIFEQLEQTTDRQAGRRSFLLMQLKHAISKHAFQEENSVYAQMRDMGMKEGADHLNHEHGYVKQYFYDLGEMSKSDPAWLPKLREFHQWIKGHMRDEEEDLFPKLRGMMSEAQNKHLTALMNREGLKLA</sequence>
<dbReference type="Proteomes" id="UP000218151">
    <property type="component" value="Unassembled WGS sequence"/>
</dbReference>
<dbReference type="InterPro" id="IPR012312">
    <property type="entry name" value="Hemerythrin-like"/>
</dbReference>
<keyword evidence="1" id="KW-1133">Transmembrane helix</keyword>
<dbReference type="AlphaFoldDB" id="A0A2A2SF98"/>
<comment type="caution">
    <text evidence="3">The sequence shown here is derived from an EMBL/GenBank/DDBJ whole genome shotgun (WGS) entry which is preliminary data.</text>
</comment>
<name>A0A2A2SF98_9SPHN</name>
<proteinExistence type="predicted"/>
<evidence type="ECO:0000259" key="2">
    <source>
        <dbReference type="Pfam" id="PF01814"/>
    </source>
</evidence>
<keyword evidence="4" id="KW-1185">Reference proteome</keyword>
<dbReference type="PANTHER" id="PTHR35585">
    <property type="entry name" value="HHE DOMAIN PROTEIN (AFU_ORTHOLOGUE AFUA_4G00730)"/>
    <property type="match status" value="1"/>
</dbReference>
<feature type="domain" description="Hemerythrin-like" evidence="2">
    <location>
        <begin position="55"/>
        <end position="169"/>
    </location>
</feature>
<evidence type="ECO:0000313" key="4">
    <source>
        <dbReference type="Proteomes" id="UP000218151"/>
    </source>
</evidence>
<keyword evidence="1" id="KW-0472">Membrane</keyword>
<gene>
    <name evidence="3" type="ORF">CKY28_09660</name>
</gene>
<accession>A0A2A2SF98</accession>